<gene>
    <name evidence="1" type="ORF">K1T71_006059</name>
</gene>
<evidence type="ECO:0000313" key="2">
    <source>
        <dbReference type="Proteomes" id="UP000824533"/>
    </source>
</evidence>
<protein>
    <submittedName>
        <fullName evidence="1">Uncharacterized protein</fullName>
    </submittedName>
</protein>
<reference evidence="1 2" key="1">
    <citation type="journal article" date="2021" name="Front. Genet.">
        <title>Chromosome-Level Genome Assembly Reveals Significant Gene Expansion in the Toll and IMD Signaling Pathways of Dendrolimus kikuchii.</title>
        <authorList>
            <person name="Zhou J."/>
            <person name="Wu P."/>
            <person name="Xiong Z."/>
            <person name="Liu N."/>
            <person name="Zhao N."/>
            <person name="Ji M."/>
            <person name="Qiu Y."/>
            <person name="Yang B."/>
        </authorList>
    </citation>
    <scope>NUCLEOTIDE SEQUENCE [LARGE SCALE GENOMIC DNA]</scope>
    <source>
        <strain evidence="1">Ann1</strain>
    </source>
</reference>
<comment type="caution">
    <text evidence="1">The sequence shown here is derived from an EMBL/GenBank/DDBJ whole genome shotgun (WGS) entry which is preliminary data.</text>
</comment>
<sequence length="1362" mass="153869">MAKWKLVRHTNRNEVYSFSEGEEITVGRGVNNAITLSSIVISRNHCVIKFQEDNATVTDLKSSNGTYIGTKKIPQCIPNVVNNLDIIGFGWTMEAPVININDDEKYVFQLVKEETKLSMIERLKFEDDTGNIGRRIKFNFRLKVPFKAAFLALGIDTLKRTTCSISSEEPNCKIKKTEPCDEIIEIPSEDENEDLSIVIKEEPQLSCKNQIKLENEYLEYEAFNVKQEYLGSNEECIEIDSESDSDSENWFLRLSQSSPGKPFIKKERKSVNKGQEVNNSYSQLDDFSDCIDFDENNLQDHSYNEDIMHDIISIPAQPPEIKDDKQEIIINGNKDFENELALPSVEMISTSAQINDESEANSEIHSNIDINNELTTPEIQGDVIKKAQMIEPLAQESRKKIKHKGKQKDSFISKKVDPQSKRNISESQKEERKRKLKDLATKDKEIECKTADSSSTTIHKSTAKVKVTATNRGAFLTDVQAIVKPMKRKESPKKLKAKVSERNEKVNNEKQNLRNNNENNFISEENTHKKTISKETINSNEKNEKLNQDSRLPLKCLKPLCDSEESISGKPFSKVDPLPPLETKKKVRFSEDGPKVHVFEIDPGNQMNKIRFVKKSLVDIRHRPVFSLEKLTLIKILRWNPHWLEEQINHTDPPPILGHNNKPMSILHSFVDHKQYIQLMGDLLLMEIWECLTVAYMKVRSKNHMLEMKIESLPPVPSHDRVFDLLNFSVMITSNETKLVPKVGEVIVVTFGPENASDQRFLYVHNVRCLPMRPGNKTVSYSVSLHAVFTEKMCLLKPGDVLRGKTLAYINKELTLFDAMEYLAISPLSDAILCPDSRHFTNKNMDIDIQSQWTNELNPSQKAAVKASVSAAQSDRPSIQMVQGPPGTGKSSVICAMVMAYFYNSSNKKNFKREKILICATSNAAVDELVLRLLNIRQKLPKEERFRMVRVGRTESMHPRAYDVSSQQLAQRDASRHGDAQAPGLAEEVSHLEAKINMWKTAAQDAKDPSRIAYCEGRIEDLERRMGLLRASSAPSTGHASLMAAERRIIEGADIVVTTLASAHNHKMRGLKGRIALCIIDEAGQAIEPETLIPLTLDVTKITLIGDPQQLPGFICSQRAKKHGLGESLFFRLTSCAERWPTYGPVVLLNEQYRMHPAIANYPNRAFYNGQIQTVAPARPKLNIPPYVIIGISSGDRGQGPSGANETEAWGVSRLVLALSKILRPLNLNMAVITPYNAHKDLIKKNIRNLQEPGSPSVEVNSVDGFQGQERDVVVVSVARSHGVGFLTDAGRMNVMLTRARHALLVCLNPNALLKNYQWRTLIEDAQKRKVYRDFPNRLCRPSSPGRPTGDDEIEDILKFLR</sequence>
<accession>A0ACC1D339</accession>
<dbReference type="EMBL" id="CM034396">
    <property type="protein sequence ID" value="KAJ0178236.1"/>
    <property type="molecule type" value="Genomic_DNA"/>
</dbReference>
<proteinExistence type="predicted"/>
<organism evidence="1 2">
    <name type="scientific">Dendrolimus kikuchii</name>
    <dbReference type="NCBI Taxonomy" id="765133"/>
    <lineage>
        <taxon>Eukaryota</taxon>
        <taxon>Metazoa</taxon>
        <taxon>Ecdysozoa</taxon>
        <taxon>Arthropoda</taxon>
        <taxon>Hexapoda</taxon>
        <taxon>Insecta</taxon>
        <taxon>Pterygota</taxon>
        <taxon>Neoptera</taxon>
        <taxon>Endopterygota</taxon>
        <taxon>Lepidoptera</taxon>
        <taxon>Glossata</taxon>
        <taxon>Ditrysia</taxon>
        <taxon>Bombycoidea</taxon>
        <taxon>Lasiocampidae</taxon>
        <taxon>Dendrolimus</taxon>
    </lineage>
</organism>
<evidence type="ECO:0000313" key="1">
    <source>
        <dbReference type="EMBL" id="KAJ0178236.1"/>
    </source>
</evidence>
<dbReference type="Proteomes" id="UP000824533">
    <property type="component" value="Linkage Group LG10"/>
</dbReference>
<keyword evidence="2" id="KW-1185">Reference proteome</keyword>
<name>A0ACC1D339_9NEOP</name>